<dbReference type="EMBL" id="OZ035829">
    <property type="protein sequence ID" value="CAL1611811.1"/>
    <property type="molecule type" value="Genomic_DNA"/>
</dbReference>
<evidence type="ECO:0000313" key="2">
    <source>
        <dbReference type="EMBL" id="CAL1611811.1"/>
    </source>
</evidence>
<evidence type="ECO:0000313" key="3">
    <source>
        <dbReference type="Proteomes" id="UP001497482"/>
    </source>
</evidence>
<evidence type="ECO:0000256" key="1">
    <source>
        <dbReference type="SAM" id="MobiDB-lite"/>
    </source>
</evidence>
<feature type="compositionally biased region" description="Basic residues" evidence="1">
    <location>
        <begin position="95"/>
        <end position="109"/>
    </location>
</feature>
<organism evidence="2 3">
    <name type="scientific">Knipowitschia caucasica</name>
    <name type="common">Caucasian dwarf goby</name>
    <name type="synonym">Pomatoschistus caucasicus</name>
    <dbReference type="NCBI Taxonomy" id="637954"/>
    <lineage>
        <taxon>Eukaryota</taxon>
        <taxon>Metazoa</taxon>
        <taxon>Chordata</taxon>
        <taxon>Craniata</taxon>
        <taxon>Vertebrata</taxon>
        <taxon>Euteleostomi</taxon>
        <taxon>Actinopterygii</taxon>
        <taxon>Neopterygii</taxon>
        <taxon>Teleostei</taxon>
        <taxon>Neoteleostei</taxon>
        <taxon>Acanthomorphata</taxon>
        <taxon>Gobiaria</taxon>
        <taxon>Gobiiformes</taxon>
        <taxon>Gobioidei</taxon>
        <taxon>Gobiidae</taxon>
        <taxon>Gobiinae</taxon>
        <taxon>Knipowitschia</taxon>
    </lineage>
</organism>
<feature type="compositionally biased region" description="Low complexity" evidence="1">
    <location>
        <begin position="13"/>
        <end position="23"/>
    </location>
</feature>
<sequence>MPMDELDEANTSPYEEPALYLPPYREERSSPTTLLSQLAEDESQKMDKTPILPTPHRPSTRRPNPKCRDPHTTGPSHTNSTPMNLTQHPPTKSRYYPRVHIRTPRKIKN</sequence>
<reference evidence="2 3" key="1">
    <citation type="submission" date="2024-04" db="EMBL/GenBank/DDBJ databases">
        <authorList>
            <person name="Waldvogel A.-M."/>
            <person name="Schoenle A."/>
        </authorList>
    </citation>
    <scope>NUCLEOTIDE SEQUENCE [LARGE SCALE GENOMIC DNA]</scope>
</reference>
<keyword evidence="3" id="KW-1185">Reference proteome</keyword>
<feature type="region of interest" description="Disordered" evidence="1">
    <location>
        <begin position="1"/>
        <end position="109"/>
    </location>
</feature>
<accession>A0AAV2MEY3</accession>
<gene>
    <name evidence="2" type="ORF">KC01_LOCUS38202</name>
</gene>
<dbReference type="Proteomes" id="UP001497482">
    <property type="component" value="Chromosome 7"/>
</dbReference>
<protein>
    <submittedName>
        <fullName evidence="2">Uncharacterized protein</fullName>
    </submittedName>
</protein>
<dbReference type="AlphaFoldDB" id="A0AAV2MEY3"/>
<feature type="compositionally biased region" description="Polar residues" evidence="1">
    <location>
        <begin position="73"/>
        <end position="90"/>
    </location>
</feature>
<proteinExistence type="predicted"/>
<name>A0AAV2MEY3_KNICA</name>